<keyword evidence="5" id="KW-0119">Carbohydrate metabolism</keyword>
<comment type="caution">
    <text evidence="6">The sequence shown here is derived from an EMBL/GenBank/DDBJ whole genome shotgun (WGS) entry which is preliminary data.</text>
</comment>
<evidence type="ECO:0000313" key="6">
    <source>
        <dbReference type="EMBL" id="HIU59764.1"/>
    </source>
</evidence>
<evidence type="ECO:0000313" key="7">
    <source>
        <dbReference type="Proteomes" id="UP000824094"/>
    </source>
</evidence>
<keyword evidence="2" id="KW-0479">Metal-binding</keyword>
<dbReference type="Proteomes" id="UP000824094">
    <property type="component" value="Unassembled WGS sequence"/>
</dbReference>
<evidence type="ECO:0000256" key="1">
    <source>
        <dbReference type="ARBA" id="ARBA00001946"/>
    </source>
</evidence>
<dbReference type="PANTHER" id="PTHR31609:SF1">
    <property type="entry name" value="CARBOHYDRATE DEACETYLASE"/>
    <property type="match status" value="1"/>
</dbReference>
<reference evidence="6" key="2">
    <citation type="journal article" date="2021" name="PeerJ">
        <title>Extensive microbial diversity within the chicken gut microbiome revealed by metagenomics and culture.</title>
        <authorList>
            <person name="Gilroy R."/>
            <person name="Ravi A."/>
            <person name="Getino M."/>
            <person name="Pursley I."/>
            <person name="Horton D.L."/>
            <person name="Alikhan N.F."/>
            <person name="Baker D."/>
            <person name="Gharbi K."/>
            <person name="Hall N."/>
            <person name="Watson M."/>
            <person name="Adriaenssens E.M."/>
            <person name="Foster-Nyarko E."/>
            <person name="Jarju S."/>
            <person name="Secka A."/>
            <person name="Antonio M."/>
            <person name="Oren A."/>
            <person name="Chaudhuri R.R."/>
            <person name="La Ragione R."/>
            <person name="Hildebrand F."/>
            <person name="Pallen M.J."/>
        </authorList>
    </citation>
    <scope>NUCLEOTIDE SEQUENCE</scope>
    <source>
        <strain evidence="6">18911</strain>
    </source>
</reference>
<comment type="cofactor">
    <cofactor evidence="1">
        <name>Mg(2+)</name>
        <dbReference type="ChEBI" id="CHEBI:18420"/>
    </cofactor>
</comment>
<name>A0A9D1SGN1_9FIRM</name>
<keyword evidence="4" id="KW-0460">Magnesium</keyword>
<dbReference type="GO" id="GO:0005975">
    <property type="term" value="P:carbohydrate metabolic process"/>
    <property type="evidence" value="ECO:0007669"/>
    <property type="project" value="InterPro"/>
</dbReference>
<accession>A0A9D1SGN1</accession>
<dbReference type="AlphaFoldDB" id="A0A9D1SGN1"/>
<dbReference type="InterPro" id="IPR006879">
    <property type="entry name" value="YdjC-like"/>
</dbReference>
<dbReference type="EMBL" id="DVNF01000003">
    <property type="protein sequence ID" value="HIU59764.1"/>
    <property type="molecule type" value="Genomic_DNA"/>
</dbReference>
<sequence length="284" mass="31855">MNRFINKYLILNADDLGYNAAQNSAITELYRTGEISSVSALTVTPYSDAGARIACEEKMSVGVHFALTSDEECARWHSVSGAASLEDEKGLYSDGVKLALSAKRKDVRKELQAQYAYLTSRGIKPDYADSHCGTLYGINGRRFYKDAFSFCSDYGIPFRFPKSPEFIVRQIGRSSRIINSLHAHIVKLAEKYGVILIDDLISNPWRTGAEEALRDYYISAIKELRPGITEIFLHPALPIANMTPEWQKRVCEYEILKSGILRKTAEECGVEIIRRGEIKALIAK</sequence>
<dbReference type="GO" id="GO:0019213">
    <property type="term" value="F:deacetylase activity"/>
    <property type="evidence" value="ECO:0007669"/>
    <property type="project" value="TreeGrafter"/>
</dbReference>
<evidence type="ECO:0000256" key="5">
    <source>
        <dbReference type="ARBA" id="ARBA00023277"/>
    </source>
</evidence>
<keyword evidence="3" id="KW-0378">Hydrolase</keyword>
<dbReference type="PANTHER" id="PTHR31609">
    <property type="entry name" value="YDJC DEACETYLASE FAMILY MEMBER"/>
    <property type="match status" value="1"/>
</dbReference>
<gene>
    <name evidence="6" type="ORF">IAB05_00060</name>
</gene>
<proteinExistence type="predicted"/>
<dbReference type="GO" id="GO:0046872">
    <property type="term" value="F:metal ion binding"/>
    <property type="evidence" value="ECO:0007669"/>
    <property type="project" value="UniProtKB-KW"/>
</dbReference>
<evidence type="ECO:0000256" key="3">
    <source>
        <dbReference type="ARBA" id="ARBA00022801"/>
    </source>
</evidence>
<protein>
    <submittedName>
        <fullName evidence="6">ChbG/HpnK family deacetylase</fullName>
    </submittedName>
</protein>
<organism evidence="6 7">
    <name type="scientific">Candidatus Stercoripulliclostridium merdigallinarum</name>
    <dbReference type="NCBI Taxonomy" id="2840951"/>
    <lineage>
        <taxon>Bacteria</taxon>
        <taxon>Bacillati</taxon>
        <taxon>Bacillota</taxon>
        <taxon>Clostridia</taxon>
        <taxon>Eubacteriales</taxon>
        <taxon>Candidatus Stercoripulliclostridium</taxon>
    </lineage>
</organism>
<dbReference type="SUPFAM" id="SSF88713">
    <property type="entry name" value="Glycoside hydrolase/deacetylase"/>
    <property type="match status" value="1"/>
</dbReference>
<dbReference type="Pfam" id="PF04794">
    <property type="entry name" value="YdjC"/>
    <property type="match status" value="1"/>
</dbReference>
<dbReference type="Gene3D" id="3.20.20.370">
    <property type="entry name" value="Glycoside hydrolase/deacetylase"/>
    <property type="match status" value="1"/>
</dbReference>
<dbReference type="GO" id="GO:0016787">
    <property type="term" value="F:hydrolase activity"/>
    <property type="evidence" value="ECO:0007669"/>
    <property type="project" value="UniProtKB-KW"/>
</dbReference>
<evidence type="ECO:0000256" key="4">
    <source>
        <dbReference type="ARBA" id="ARBA00022842"/>
    </source>
</evidence>
<dbReference type="InterPro" id="IPR011330">
    <property type="entry name" value="Glyco_hydro/deAcase_b/a-brl"/>
</dbReference>
<reference evidence="6" key="1">
    <citation type="submission" date="2020-10" db="EMBL/GenBank/DDBJ databases">
        <authorList>
            <person name="Gilroy R."/>
        </authorList>
    </citation>
    <scope>NUCLEOTIDE SEQUENCE</scope>
    <source>
        <strain evidence="6">18911</strain>
    </source>
</reference>
<evidence type="ECO:0000256" key="2">
    <source>
        <dbReference type="ARBA" id="ARBA00022723"/>
    </source>
</evidence>